<keyword evidence="5" id="KW-0410">Iron transport</keyword>
<dbReference type="GO" id="GO:0015891">
    <property type="term" value="P:siderophore transport"/>
    <property type="evidence" value="ECO:0007669"/>
    <property type="project" value="InterPro"/>
</dbReference>
<evidence type="ECO:0000256" key="11">
    <source>
        <dbReference type="ARBA" id="ARBA00023136"/>
    </source>
</evidence>
<dbReference type="InterPro" id="IPR010105">
    <property type="entry name" value="TonB_sidphr_rcpt"/>
</dbReference>
<dbReference type="InterPro" id="IPR037066">
    <property type="entry name" value="Plug_dom_sf"/>
</dbReference>
<keyword evidence="6 14" id="KW-0812">Transmembrane</keyword>
<evidence type="ECO:0000256" key="15">
    <source>
        <dbReference type="RuleBase" id="RU003357"/>
    </source>
</evidence>
<evidence type="ECO:0000313" key="19">
    <source>
        <dbReference type="EMBL" id="ENV23001.1"/>
    </source>
</evidence>
<dbReference type="Proteomes" id="UP000013270">
    <property type="component" value="Unassembled WGS sequence"/>
</dbReference>
<dbReference type="GO" id="GO:0038023">
    <property type="term" value="F:signaling receptor activity"/>
    <property type="evidence" value="ECO:0007669"/>
    <property type="project" value="InterPro"/>
</dbReference>
<keyword evidence="11 14" id="KW-0472">Membrane</keyword>
<dbReference type="InterPro" id="IPR012910">
    <property type="entry name" value="Plug_dom"/>
</dbReference>
<dbReference type="AlphaFoldDB" id="N8XFD2"/>
<feature type="signal peptide" evidence="16">
    <location>
        <begin position="1"/>
        <end position="37"/>
    </location>
</feature>
<dbReference type="InterPro" id="IPR000531">
    <property type="entry name" value="Beta-barrel_TonB"/>
</dbReference>
<dbReference type="NCBIfam" id="TIGR01783">
    <property type="entry name" value="TonB-siderophor"/>
    <property type="match status" value="1"/>
</dbReference>
<comment type="caution">
    <text evidence="19">The sequence shown here is derived from an EMBL/GenBank/DDBJ whole genome shotgun (WGS) entry which is preliminary data.</text>
</comment>
<dbReference type="Gene3D" id="2.170.130.10">
    <property type="entry name" value="TonB-dependent receptor, plug domain"/>
    <property type="match status" value="1"/>
</dbReference>
<accession>N8XFD2</accession>
<dbReference type="SUPFAM" id="SSF56935">
    <property type="entry name" value="Porins"/>
    <property type="match status" value="1"/>
</dbReference>
<comment type="similarity">
    <text evidence="2 14 15">Belongs to the TonB-dependent receptor family.</text>
</comment>
<reference evidence="19 20" key="1">
    <citation type="submission" date="2013-02" db="EMBL/GenBank/DDBJ databases">
        <title>The Genome Sequence of Acinetobacter bereziniae NIPH 3.</title>
        <authorList>
            <consortium name="The Broad Institute Genome Sequencing Platform"/>
            <consortium name="The Broad Institute Genome Sequencing Center for Infectious Disease"/>
            <person name="Cerqueira G."/>
            <person name="Feldgarden M."/>
            <person name="Courvalin P."/>
            <person name="Perichon B."/>
            <person name="Grillot-Courvalin C."/>
            <person name="Clermont D."/>
            <person name="Rocha E."/>
            <person name="Yoon E.-J."/>
            <person name="Nemec A."/>
            <person name="Walker B."/>
            <person name="Young S.K."/>
            <person name="Zeng Q."/>
            <person name="Gargeya S."/>
            <person name="Fitzgerald M."/>
            <person name="Haas B."/>
            <person name="Abouelleil A."/>
            <person name="Alvarado L."/>
            <person name="Arachchi H.M."/>
            <person name="Berlin A.M."/>
            <person name="Chapman S.B."/>
            <person name="Dewar J."/>
            <person name="Goldberg J."/>
            <person name="Griggs A."/>
            <person name="Gujja S."/>
            <person name="Hansen M."/>
            <person name="Howarth C."/>
            <person name="Imamovic A."/>
            <person name="Larimer J."/>
            <person name="McCowan C."/>
            <person name="Murphy C."/>
            <person name="Neiman D."/>
            <person name="Pearson M."/>
            <person name="Priest M."/>
            <person name="Roberts A."/>
            <person name="Saif S."/>
            <person name="Shea T."/>
            <person name="Sisk P."/>
            <person name="Sykes S."/>
            <person name="Wortman J."/>
            <person name="Nusbaum C."/>
            <person name="Birren B."/>
        </authorList>
    </citation>
    <scope>NUCLEOTIDE SEQUENCE [LARGE SCALE GENOMIC DNA]</scope>
    <source>
        <strain evidence="19 20">NIPH 3</strain>
    </source>
</reference>
<evidence type="ECO:0000256" key="9">
    <source>
        <dbReference type="ARBA" id="ARBA00023065"/>
    </source>
</evidence>
<evidence type="ECO:0000256" key="6">
    <source>
        <dbReference type="ARBA" id="ARBA00022692"/>
    </source>
</evidence>
<evidence type="ECO:0000256" key="14">
    <source>
        <dbReference type="PROSITE-ProRule" id="PRU01360"/>
    </source>
</evidence>
<evidence type="ECO:0000256" key="12">
    <source>
        <dbReference type="ARBA" id="ARBA00023170"/>
    </source>
</evidence>
<dbReference type="Pfam" id="PF07715">
    <property type="entry name" value="Plug"/>
    <property type="match status" value="1"/>
</dbReference>
<keyword evidence="4 14" id="KW-1134">Transmembrane beta strand</keyword>
<keyword evidence="9" id="KW-0406">Ion transport</keyword>
<protein>
    <recommendedName>
        <fullName evidence="21">TonB-dependent siderophore receptor</fullName>
    </recommendedName>
</protein>
<dbReference type="PANTHER" id="PTHR32552:SF68">
    <property type="entry name" value="FERRICHROME OUTER MEMBRANE TRANSPORTER_PHAGE RECEPTOR"/>
    <property type="match status" value="1"/>
</dbReference>
<evidence type="ECO:0000313" key="20">
    <source>
        <dbReference type="Proteomes" id="UP000013270"/>
    </source>
</evidence>
<feature type="domain" description="TonB-dependent receptor-like beta-barrel" evidence="17">
    <location>
        <begin position="255"/>
        <end position="683"/>
    </location>
</feature>
<dbReference type="EMBL" id="APPK01000023">
    <property type="protein sequence ID" value="ENV23001.1"/>
    <property type="molecule type" value="Genomic_DNA"/>
</dbReference>
<feature type="chain" id="PRO_5004135861" description="TonB-dependent siderophore receptor" evidence="16">
    <location>
        <begin position="38"/>
        <end position="715"/>
    </location>
</feature>
<evidence type="ECO:0000259" key="18">
    <source>
        <dbReference type="Pfam" id="PF07715"/>
    </source>
</evidence>
<dbReference type="GO" id="GO:0009279">
    <property type="term" value="C:cell outer membrane"/>
    <property type="evidence" value="ECO:0007669"/>
    <property type="project" value="UniProtKB-SubCell"/>
</dbReference>
<evidence type="ECO:0000256" key="4">
    <source>
        <dbReference type="ARBA" id="ARBA00022452"/>
    </source>
</evidence>
<evidence type="ECO:0000256" key="3">
    <source>
        <dbReference type="ARBA" id="ARBA00022448"/>
    </source>
</evidence>
<evidence type="ECO:0000256" key="8">
    <source>
        <dbReference type="ARBA" id="ARBA00023004"/>
    </source>
</evidence>
<keyword evidence="8" id="KW-0408">Iron</keyword>
<dbReference type="PROSITE" id="PS52016">
    <property type="entry name" value="TONB_DEPENDENT_REC_3"/>
    <property type="match status" value="1"/>
</dbReference>
<dbReference type="PATRIC" id="fig|1217651.3.peg.946"/>
<evidence type="ECO:0008006" key="21">
    <source>
        <dbReference type="Google" id="ProtNLM"/>
    </source>
</evidence>
<keyword evidence="7 16" id="KW-0732">Signal</keyword>
<keyword evidence="10 15" id="KW-0798">TonB box</keyword>
<proteinExistence type="inferred from homology"/>
<keyword evidence="12" id="KW-0675">Receptor</keyword>
<evidence type="ECO:0000256" key="7">
    <source>
        <dbReference type="ARBA" id="ARBA00022729"/>
    </source>
</evidence>
<evidence type="ECO:0000256" key="2">
    <source>
        <dbReference type="ARBA" id="ARBA00009810"/>
    </source>
</evidence>
<keyword evidence="13 14" id="KW-0998">Cell outer membrane</keyword>
<evidence type="ECO:0000256" key="16">
    <source>
        <dbReference type="SAM" id="SignalP"/>
    </source>
</evidence>
<feature type="domain" description="TonB-dependent receptor plug" evidence="18">
    <location>
        <begin position="81"/>
        <end position="181"/>
    </location>
</feature>
<dbReference type="Gene3D" id="2.40.170.20">
    <property type="entry name" value="TonB-dependent receptor, beta-barrel domain"/>
    <property type="match status" value="1"/>
</dbReference>
<name>N8XFD2_ACIBZ</name>
<dbReference type="PANTHER" id="PTHR32552">
    <property type="entry name" value="FERRICHROME IRON RECEPTOR-RELATED"/>
    <property type="match status" value="1"/>
</dbReference>
<evidence type="ECO:0000256" key="10">
    <source>
        <dbReference type="ARBA" id="ARBA00023077"/>
    </source>
</evidence>
<dbReference type="HOGENOM" id="CLU_008287_9_0_6"/>
<sequence>MKMIIIAIIFFGCCLMQFNKSFLTFSVLAIMASTAYAQTEVGLEQHADTQKLPTITVQAENNQQPYAAKTANAVLRSNTPLFETAQSISAIGQQQIEQKQAKTVAEALEGVAGVTSGQYGRRGWDDFIIRGQISSSQTFIDGLRIQASDNVLRAEDISGLESIEVVKGPTSVGFGLALPGGLVNLTTKRPQAETAYKGTLSYGSYGLKEGTFDLNYAPNNSAKGAFRVVGRVSDQDDPTDHVYFKNQYIAPSYNFDLGDKNDLSVIASYQHREYIRQQGIPYSKGNYKNYPSSLFFGEPDHGYDVDVYRLGANYAHYFDNDWVFKQNFAITKTDTQGNPILASGSNTLPTIKRAINNQDKQDLNYTLDNNLQRNFDLGKVNYDVMVGVDMMRERSDYARRTDTINAFNADRPVYGITSTKLGTPTQALTYSQYAGLYFRNTIKVDDHWIIGLSGRHDWTQIEIDNVLKNSNIKNSDRAFSGSGSVMYRINDMFAPYISYSTSFMPVTDAGENGQLLNPEKGKQAEVGVKLQALDQRLQGYVAYYDLTRRNVTETDASGNFSIQTGEQVTKGFEAEIAAAITNQWNISANYSYIPTAKVTESVISSDIGKRSNHVPKNASSLLTQYYFSPDKLGWNIGAGIRYQSSRTAQRNADFVYLPSYALFDVNAGYEAKNWGAGLSIKNLFDREYLAGTTPNAQLVNWGDPMMVRLNVKFKY</sequence>
<evidence type="ECO:0000256" key="13">
    <source>
        <dbReference type="ARBA" id="ARBA00023237"/>
    </source>
</evidence>
<dbReference type="GO" id="GO:0015344">
    <property type="term" value="F:siderophore uptake transmembrane transporter activity"/>
    <property type="evidence" value="ECO:0007669"/>
    <property type="project" value="TreeGrafter"/>
</dbReference>
<keyword evidence="3 14" id="KW-0813">Transport</keyword>
<gene>
    <name evidence="19" type="ORF">F963_00975</name>
</gene>
<dbReference type="InterPro" id="IPR036942">
    <property type="entry name" value="Beta-barrel_TonB_sf"/>
</dbReference>
<evidence type="ECO:0000259" key="17">
    <source>
        <dbReference type="Pfam" id="PF00593"/>
    </source>
</evidence>
<evidence type="ECO:0000256" key="1">
    <source>
        <dbReference type="ARBA" id="ARBA00004571"/>
    </source>
</evidence>
<dbReference type="CDD" id="cd01347">
    <property type="entry name" value="ligand_gated_channel"/>
    <property type="match status" value="1"/>
</dbReference>
<dbReference type="Pfam" id="PF00593">
    <property type="entry name" value="TonB_dep_Rec_b-barrel"/>
    <property type="match status" value="1"/>
</dbReference>
<organism evidence="19 20">
    <name type="scientific">Acinetobacter bereziniae NIPH 3</name>
    <dbReference type="NCBI Taxonomy" id="1217651"/>
    <lineage>
        <taxon>Bacteria</taxon>
        <taxon>Pseudomonadati</taxon>
        <taxon>Pseudomonadota</taxon>
        <taxon>Gammaproteobacteria</taxon>
        <taxon>Moraxellales</taxon>
        <taxon>Moraxellaceae</taxon>
        <taxon>Acinetobacter</taxon>
    </lineage>
</organism>
<evidence type="ECO:0000256" key="5">
    <source>
        <dbReference type="ARBA" id="ARBA00022496"/>
    </source>
</evidence>
<comment type="subcellular location">
    <subcellularLocation>
        <location evidence="1 14">Cell outer membrane</location>
        <topology evidence="1 14">Multi-pass membrane protein</topology>
    </subcellularLocation>
</comment>
<dbReference type="InterPro" id="IPR039426">
    <property type="entry name" value="TonB-dep_rcpt-like"/>
</dbReference>